<keyword evidence="9" id="KW-0718">Serine biosynthesis</keyword>
<dbReference type="InterPro" id="IPR002912">
    <property type="entry name" value="ACT_dom"/>
</dbReference>
<name>A0A1S7LP16_MAGMO</name>
<dbReference type="EC" id="1.1.1.95" evidence="9"/>
<gene>
    <name evidence="11" type="primary">serA</name>
    <name evidence="11" type="ORF">MAGMO_4065</name>
</gene>
<comment type="similarity">
    <text evidence="3 9">Belongs to the D-isomer specific 2-hydroxyacid dehydrogenase family.</text>
</comment>
<dbReference type="InterPro" id="IPR006236">
    <property type="entry name" value="PGDH"/>
</dbReference>
<comment type="catalytic activity">
    <reaction evidence="8 9">
        <text>(2R)-3-phosphoglycerate + NAD(+) = 3-phosphooxypyruvate + NADH + H(+)</text>
        <dbReference type="Rhea" id="RHEA:12641"/>
        <dbReference type="ChEBI" id="CHEBI:15378"/>
        <dbReference type="ChEBI" id="CHEBI:18110"/>
        <dbReference type="ChEBI" id="CHEBI:57540"/>
        <dbReference type="ChEBI" id="CHEBI:57945"/>
        <dbReference type="ChEBI" id="CHEBI:58272"/>
        <dbReference type="EC" id="1.1.1.95"/>
    </reaction>
</comment>
<reference evidence="11" key="1">
    <citation type="submission" date="2015-04" db="EMBL/GenBank/DDBJ databases">
        <authorList>
            <person name="Syromyatnikov M.Y."/>
            <person name="Popov V.N."/>
        </authorList>
    </citation>
    <scope>NUCLEOTIDE SEQUENCE</scope>
    <source>
        <strain evidence="11">MO-1</strain>
    </source>
</reference>
<dbReference type="SUPFAM" id="SSF143548">
    <property type="entry name" value="Serine metabolism enzymes domain"/>
    <property type="match status" value="1"/>
</dbReference>
<dbReference type="InterPro" id="IPR029753">
    <property type="entry name" value="D-isomer_DH_CS"/>
</dbReference>
<feature type="domain" description="ACT" evidence="10">
    <location>
        <begin position="455"/>
        <end position="527"/>
    </location>
</feature>
<dbReference type="InterPro" id="IPR029752">
    <property type="entry name" value="D-isomer_DH_CS1"/>
</dbReference>
<accession>A0A1S7LP16</accession>
<dbReference type="InterPro" id="IPR045865">
    <property type="entry name" value="ACT-like_dom_sf"/>
</dbReference>
<dbReference type="Pfam" id="PF02826">
    <property type="entry name" value="2-Hacid_dh_C"/>
    <property type="match status" value="1"/>
</dbReference>
<dbReference type="InterPro" id="IPR029009">
    <property type="entry name" value="ASB_dom_sf"/>
</dbReference>
<proteinExistence type="inferred from homology"/>
<dbReference type="SUPFAM" id="SSF55021">
    <property type="entry name" value="ACT-like"/>
    <property type="match status" value="1"/>
</dbReference>
<dbReference type="InterPro" id="IPR045626">
    <property type="entry name" value="PGDH_ASB_dom"/>
</dbReference>
<dbReference type="InterPro" id="IPR006139">
    <property type="entry name" value="D-isomer_2_OHA_DH_cat_dom"/>
</dbReference>
<protein>
    <recommendedName>
        <fullName evidence="4 9">D-3-phosphoglycerate dehydrogenase</fullName>
        <ecNumber evidence="9">1.1.1.95</ecNumber>
    </recommendedName>
</protein>
<evidence type="ECO:0000256" key="7">
    <source>
        <dbReference type="ARBA" id="ARBA00048126"/>
    </source>
</evidence>
<dbReference type="Pfam" id="PF00389">
    <property type="entry name" value="2-Hacid_dh"/>
    <property type="match status" value="1"/>
</dbReference>
<dbReference type="PROSITE" id="PS51671">
    <property type="entry name" value="ACT"/>
    <property type="match status" value="1"/>
</dbReference>
<dbReference type="SUPFAM" id="SSF52283">
    <property type="entry name" value="Formate/glycerate dehydrogenase catalytic domain-like"/>
    <property type="match status" value="1"/>
</dbReference>
<dbReference type="SUPFAM" id="SSF51735">
    <property type="entry name" value="NAD(P)-binding Rossmann-fold domains"/>
    <property type="match status" value="1"/>
</dbReference>
<dbReference type="PANTHER" id="PTHR42938:SF47">
    <property type="entry name" value="HYDROXYPYRUVATE REDUCTASE"/>
    <property type="match status" value="1"/>
</dbReference>
<evidence type="ECO:0000256" key="8">
    <source>
        <dbReference type="ARBA" id="ARBA00048731"/>
    </source>
</evidence>
<dbReference type="GO" id="GO:0006564">
    <property type="term" value="P:L-serine biosynthetic process"/>
    <property type="evidence" value="ECO:0007669"/>
    <property type="project" value="UniProtKB-UniRule"/>
</dbReference>
<dbReference type="Gene3D" id="3.30.1330.90">
    <property type="entry name" value="D-3-phosphoglycerate dehydrogenase, domain 3"/>
    <property type="match status" value="1"/>
</dbReference>
<comment type="function">
    <text evidence="1">Catalyzes the reversible oxidation of 3-phospho-D-glycerate to 3-phosphonooxypyruvate, the first step of the phosphorylated L-serine biosynthesis pathway. Also catalyzes the reversible oxidation of 2-hydroxyglutarate to 2-oxoglutarate.</text>
</comment>
<dbReference type="UniPathway" id="UPA00135">
    <property type="reaction ID" value="UER00196"/>
</dbReference>
<dbReference type="Pfam" id="PF19304">
    <property type="entry name" value="PGDH_inter"/>
    <property type="match status" value="1"/>
</dbReference>
<evidence type="ECO:0000313" key="11">
    <source>
        <dbReference type="EMBL" id="CRH08193.1"/>
    </source>
</evidence>
<evidence type="ECO:0000256" key="4">
    <source>
        <dbReference type="ARBA" id="ARBA00021582"/>
    </source>
</evidence>
<comment type="catalytic activity">
    <reaction evidence="7">
        <text>(R)-2-hydroxyglutarate + NAD(+) = 2-oxoglutarate + NADH + H(+)</text>
        <dbReference type="Rhea" id="RHEA:49612"/>
        <dbReference type="ChEBI" id="CHEBI:15378"/>
        <dbReference type="ChEBI" id="CHEBI:15801"/>
        <dbReference type="ChEBI" id="CHEBI:16810"/>
        <dbReference type="ChEBI" id="CHEBI:57540"/>
        <dbReference type="ChEBI" id="CHEBI:57945"/>
        <dbReference type="EC" id="1.1.1.399"/>
    </reaction>
</comment>
<dbReference type="FunFam" id="3.30.1330.90:FF:000003">
    <property type="entry name" value="D-3-phosphoglycerate dehydrogenase"/>
    <property type="match status" value="1"/>
</dbReference>
<keyword evidence="9" id="KW-0028">Amino-acid biosynthesis</keyword>
<dbReference type="CDD" id="cd04902">
    <property type="entry name" value="ACT_3PGDH-xct"/>
    <property type="match status" value="1"/>
</dbReference>
<sequence>MAKVLIADKMSPMAEEVFRARGLDVDVKVGMSPEELLSCIDQYDGIAIRSATRLPAKAIKAATSLKVVGRAGIGVDNVDIPAASQQGVIVMNTPFGNAITTAELGITLAMSAARHIPAASASTKAGKWEKSRFMGRELSGKTAGVIGLGNVGRLVAQRLAGLDMKVVAYDPFINKDRAMSMGLELVDDLKDLWPRADLITTHTPLNDHTRDLINGDAIGQMKKGVIIVNCARGGIVNEDALYDALKSGHVYAAGLDVYKEEPCREHKLFELENVVTTPHLGGSTKEAQTRVAIQVAEQISDYLVGGVVKNALNIPSVSEAELPTLRPYLALAEKVGSTLGQLVETGVHKVEIIYQGEVAKLKRAPLTTALLKSFLTPMMDSVVNMVNANLVAEQRGIQVVESTTSGTGAFTSLIRVVVTTERRSRCVTGTLFNGTEPRLISMDEIPIEAQPEGLLLFIANDDAPGLIGRVGTQLGDAGVNISSFHLGREQEGGRAIAFINVDSDIPETLMTALHDTPNVREVKLIRY</sequence>
<keyword evidence="5 9" id="KW-0560">Oxidoreductase</keyword>
<dbReference type="InterPro" id="IPR006140">
    <property type="entry name" value="D-isomer_DH_NAD-bd"/>
</dbReference>
<dbReference type="PROSITE" id="PS00671">
    <property type="entry name" value="D_2_HYDROXYACID_DH_3"/>
    <property type="match status" value="1"/>
</dbReference>
<organism evidence="11">
    <name type="scientific">Magnetococcus massalia (strain MO-1)</name>
    <dbReference type="NCBI Taxonomy" id="451514"/>
    <lineage>
        <taxon>Bacteria</taxon>
        <taxon>Pseudomonadati</taxon>
        <taxon>Pseudomonadota</taxon>
        <taxon>Magnetococcia</taxon>
        <taxon>Magnetococcales</taxon>
        <taxon>Magnetococcaceae</taxon>
        <taxon>Magnetococcus</taxon>
    </lineage>
</organism>
<evidence type="ECO:0000256" key="9">
    <source>
        <dbReference type="RuleBase" id="RU363003"/>
    </source>
</evidence>
<evidence type="ECO:0000256" key="6">
    <source>
        <dbReference type="ARBA" id="ARBA00023027"/>
    </source>
</evidence>
<comment type="pathway">
    <text evidence="2 9">Amino-acid biosynthesis; L-serine biosynthesis; L-serine from 3-phospho-D-glycerate: step 1/3.</text>
</comment>
<dbReference type="Gene3D" id="3.30.70.260">
    <property type="match status" value="1"/>
</dbReference>
<evidence type="ECO:0000256" key="5">
    <source>
        <dbReference type="ARBA" id="ARBA00023002"/>
    </source>
</evidence>
<dbReference type="PANTHER" id="PTHR42938">
    <property type="entry name" value="FORMATE DEHYDROGENASE 1"/>
    <property type="match status" value="1"/>
</dbReference>
<dbReference type="CDD" id="cd12173">
    <property type="entry name" value="PGDH_4"/>
    <property type="match status" value="1"/>
</dbReference>
<evidence type="ECO:0000256" key="2">
    <source>
        <dbReference type="ARBA" id="ARBA00005216"/>
    </source>
</evidence>
<evidence type="ECO:0000259" key="10">
    <source>
        <dbReference type="PROSITE" id="PS51671"/>
    </source>
</evidence>
<dbReference type="GO" id="GO:0051287">
    <property type="term" value="F:NAD binding"/>
    <property type="evidence" value="ECO:0007669"/>
    <property type="project" value="UniProtKB-UniRule"/>
</dbReference>
<dbReference type="NCBIfam" id="TIGR01327">
    <property type="entry name" value="PGDH"/>
    <property type="match status" value="1"/>
</dbReference>
<evidence type="ECO:0000256" key="3">
    <source>
        <dbReference type="ARBA" id="ARBA00005854"/>
    </source>
</evidence>
<dbReference type="Pfam" id="PF01842">
    <property type="entry name" value="ACT"/>
    <property type="match status" value="1"/>
</dbReference>
<dbReference type="PROSITE" id="PS00065">
    <property type="entry name" value="D_2_HYDROXYACID_DH_1"/>
    <property type="match status" value="1"/>
</dbReference>
<dbReference type="Gene3D" id="3.40.50.720">
    <property type="entry name" value="NAD(P)-binding Rossmann-like Domain"/>
    <property type="match status" value="2"/>
</dbReference>
<dbReference type="AlphaFoldDB" id="A0A1S7LP16"/>
<keyword evidence="6 9" id="KW-0520">NAD</keyword>
<dbReference type="InterPro" id="IPR036291">
    <property type="entry name" value="NAD(P)-bd_dom_sf"/>
</dbReference>
<dbReference type="EMBL" id="LO017727">
    <property type="protein sequence ID" value="CRH08193.1"/>
    <property type="molecule type" value="Genomic_DNA"/>
</dbReference>
<dbReference type="GO" id="GO:0004617">
    <property type="term" value="F:phosphoglycerate dehydrogenase activity"/>
    <property type="evidence" value="ECO:0007669"/>
    <property type="project" value="UniProtKB-UniRule"/>
</dbReference>
<evidence type="ECO:0000256" key="1">
    <source>
        <dbReference type="ARBA" id="ARBA00003800"/>
    </source>
</evidence>
<dbReference type="FunFam" id="3.40.50.720:FF:000021">
    <property type="entry name" value="D-3-phosphoglycerate dehydrogenase"/>
    <property type="match status" value="1"/>
</dbReference>